<keyword evidence="8" id="KW-0521">NADP</keyword>
<dbReference type="Pfam" id="PF13434">
    <property type="entry name" value="Lys_Orn_oxgnase"/>
    <property type="match status" value="1"/>
</dbReference>
<comment type="catalytic activity">
    <reaction evidence="14">
        <text>L-lysine + NADPH + O2 = N(6)-hydroxy-L-lysine + NADP(+) + H2O</text>
        <dbReference type="Rhea" id="RHEA:23228"/>
        <dbReference type="ChEBI" id="CHEBI:15377"/>
        <dbReference type="ChEBI" id="CHEBI:15379"/>
        <dbReference type="ChEBI" id="CHEBI:32551"/>
        <dbReference type="ChEBI" id="CHEBI:57783"/>
        <dbReference type="ChEBI" id="CHEBI:57820"/>
        <dbReference type="ChEBI" id="CHEBI:58349"/>
        <dbReference type="EC" id="1.14.13.59"/>
    </reaction>
</comment>
<sequence>MNGKIYDLIGVGLGPFNLGLAALLDQTNLDCLFLEQKPEFQWHPGLLIENSTIQVPFLADLVTMADPCSPYSFLNYLHAQSRLYHFYFFEKFHIPRREYNHYCRWVSQQLNSCQFGQRVESLTLENIDFETYYKIESRELKTGKMNTYFAHHLVLGVGSIPQVPPCFQNIYSDHIFHSAEFLNRRDRALQSDSITVIGSGQSAAEVFYELLQQQSNYSYRLEWHTRSAGFLPMEYSKLGLEHFSPDYIDYFYHLPPQKRDRLLSEQRLLYKGISFETIADIYDLLYERSIGGQPLNVRLLPLVEVKEVERVTTEKGDRFVLGYRHSQQETRFTHETDCVILATGYRHAIPRCIDGIRDLIQWDSRGRYEVKFDYRLALNREISNHIFVQNGELHTHGIGAPDLGLGAHRNSVIINTLLGETVYPVERRNVFQQFGVA</sequence>
<evidence type="ECO:0000256" key="8">
    <source>
        <dbReference type="ARBA" id="ARBA00022857"/>
    </source>
</evidence>
<comment type="cofactor">
    <cofactor evidence="1">
        <name>FAD</name>
        <dbReference type="ChEBI" id="CHEBI:57692"/>
    </cofactor>
</comment>
<evidence type="ECO:0000256" key="13">
    <source>
        <dbReference type="ARBA" id="ARBA00032738"/>
    </source>
</evidence>
<dbReference type="InterPro" id="IPR036188">
    <property type="entry name" value="FAD/NAD-bd_sf"/>
</dbReference>
<dbReference type="Gene3D" id="3.50.50.60">
    <property type="entry name" value="FAD/NAD(P)-binding domain"/>
    <property type="match status" value="1"/>
</dbReference>
<dbReference type="AlphaFoldDB" id="A0A6H1U440"/>
<comment type="pathway">
    <text evidence="2">Siderophore biosynthesis.</text>
</comment>
<dbReference type="GO" id="GO:0047091">
    <property type="term" value="F:L-lysine 6-monooxygenase (NADPH) activity"/>
    <property type="evidence" value="ECO:0007669"/>
    <property type="project" value="UniProtKB-EC"/>
</dbReference>
<dbReference type="EC" id="1.14.13.59" evidence="4"/>
<evidence type="ECO:0000256" key="1">
    <source>
        <dbReference type="ARBA" id="ARBA00001974"/>
    </source>
</evidence>
<evidence type="ECO:0000256" key="2">
    <source>
        <dbReference type="ARBA" id="ARBA00004924"/>
    </source>
</evidence>
<dbReference type="PANTHER" id="PTHR42802">
    <property type="entry name" value="MONOOXYGENASE"/>
    <property type="match status" value="1"/>
</dbReference>
<gene>
    <name evidence="15" type="ORF">HCG48_08110</name>
</gene>
<evidence type="ECO:0000256" key="9">
    <source>
        <dbReference type="ARBA" id="ARBA00023002"/>
    </source>
</evidence>
<keyword evidence="9" id="KW-0560">Oxidoreductase</keyword>
<evidence type="ECO:0000256" key="5">
    <source>
        <dbReference type="ARBA" id="ARBA00016406"/>
    </source>
</evidence>
<dbReference type="KEGG" id="oxy:HCG48_08110"/>
<dbReference type="Proteomes" id="UP000500857">
    <property type="component" value="Chromosome"/>
</dbReference>
<evidence type="ECO:0000256" key="12">
    <source>
        <dbReference type="ARBA" id="ARBA00032493"/>
    </source>
</evidence>
<keyword evidence="16" id="KW-1185">Reference proteome</keyword>
<evidence type="ECO:0000313" key="15">
    <source>
        <dbReference type="EMBL" id="QIZ73658.1"/>
    </source>
</evidence>
<evidence type="ECO:0000256" key="11">
    <source>
        <dbReference type="ARBA" id="ARBA00031158"/>
    </source>
</evidence>
<evidence type="ECO:0000256" key="7">
    <source>
        <dbReference type="ARBA" id="ARBA00022827"/>
    </source>
</evidence>
<protein>
    <recommendedName>
        <fullName evidence="5">L-lysine N6-monooxygenase MbtG</fullName>
        <ecNumber evidence="4">1.14.13.59</ecNumber>
    </recommendedName>
    <alternativeName>
        <fullName evidence="13">Lysine 6-N-hydroxylase</fullName>
    </alternativeName>
    <alternativeName>
        <fullName evidence="12">Lysine N6-hydroxylase</fullName>
    </alternativeName>
    <alternativeName>
        <fullName evidence="10">Lysine-N-oxygenase</fullName>
    </alternativeName>
    <alternativeName>
        <fullName evidence="11">Mycobactin synthase protein G</fullName>
    </alternativeName>
</protein>
<comment type="similarity">
    <text evidence="3">Belongs to the lysine N(6)-hydroxylase/L-ornithine N(5)-oxygenase family.</text>
</comment>
<dbReference type="EMBL" id="CP051167">
    <property type="protein sequence ID" value="QIZ73658.1"/>
    <property type="molecule type" value="Genomic_DNA"/>
</dbReference>
<keyword evidence="6" id="KW-0285">Flavoprotein</keyword>
<dbReference type="InterPro" id="IPR025700">
    <property type="entry name" value="Lys/Orn_oxygenase"/>
</dbReference>
<evidence type="ECO:0000256" key="4">
    <source>
        <dbReference type="ARBA" id="ARBA00013076"/>
    </source>
</evidence>
<organism evidence="15 16">
    <name type="scientific">Oxynema aestuarii AP17</name>
    <dbReference type="NCBI Taxonomy" id="2064643"/>
    <lineage>
        <taxon>Bacteria</taxon>
        <taxon>Bacillati</taxon>
        <taxon>Cyanobacteriota</taxon>
        <taxon>Cyanophyceae</taxon>
        <taxon>Oscillatoriophycideae</taxon>
        <taxon>Oscillatoriales</taxon>
        <taxon>Oscillatoriaceae</taxon>
        <taxon>Oxynema</taxon>
        <taxon>Oxynema aestuarii</taxon>
    </lineage>
</organism>
<dbReference type="SUPFAM" id="SSF51905">
    <property type="entry name" value="FAD/NAD(P)-binding domain"/>
    <property type="match status" value="1"/>
</dbReference>
<reference evidence="15 16" key="1">
    <citation type="submission" date="2020-04" db="EMBL/GenBank/DDBJ databases">
        <authorList>
            <person name="Basu S."/>
            <person name="Maruthanayagam V."/>
            <person name="Chakraborty S."/>
            <person name="Pramanik A."/>
            <person name="Mukherjee J."/>
            <person name="Brink B."/>
        </authorList>
    </citation>
    <scope>NUCLEOTIDE SEQUENCE [LARGE SCALE GENOMIC DNA]</scope>
    <source>
        <strain evidence="15 16">AP17</strain>
    </source>
</reference>
<dbReference type="PANTHER" id="PTHR42802:SF1">
    <property type="entry name" value="L-ORNITHINE N(5)-MONOOXYGENASE"/>
    <property type="match status" value="1"/>
</dbReference>
<evidence type="ECO:0000256" key="6">
    <source>
        <dbReference type="ARBA" id="ARBA00022630"/>
    </source>
</evidence>
<name>A0A6H1U440_9CYAN</name>
<proteinExistence type="inferred from homology"/>
<keyword evidence="7" id="KW-0274">FAD</keyword>
<accession>A0A6H1U440</accession>
<evidence type="ECO:0000313" key="16">
    <source>
        <dbReference type="Proteomes" id="UP000500857"/>
    </source>
</evidence>
<evidence type="ECO:0000256" key="14">
    <source>
        <dbReference type="ARBA" id="ARBA00048407"/>
    </source>
</evidence>
<evidence type="ECO:0000256" key="3">
    <source>
        <dbReference type="ARBA" id="ARBA00007588"/>
    </source>
</evidence>
<evidence type="ECO:0000256" key="10">
    <source>
        <dbReference type="ARBA" id="ARBA00029939"/>
    </source>
</evidence>